<reference evidence="1 2" key="1">
    <citation type="submission" date="2023-08" db="EMBL/GenBank/DDBJ databases">
        <title>A Necator americanus chromosomal reference genome.</title>
        <authorList>
            <person name="Ilik V."/>
            <person name="Petrzelkova K.J."/>
            <person name="Pardy F."/>
            <person name="Fuh T."/>
            <person name="Niatou-Singa F.S."/>
            <person name="Gouil Q."/>
            <person name="Baker L."/>
            <person name="Ritchie M.E."/>
            <person name="Jex A.R."/>
            <person name="Gazzola D."/>
            <person name="Li H."/>
            <person name="Toshio Fujiwara R."/>
            <person name="Zhan B."/>
            <person name="Aroian R.V."/>
            <person name="Pafco B."/>
            <person name="Schwarz E.M."/>
        </authorList>
    </citation>
    <scope>NUCLEOTIDE SEQUENCE [LARGE SCALE GENOMIC DNA]</scope>
    <source>
        <strain evidence="1 2">Aroian</strain>
        <tissue evidence="1">Whole animal</tissue>
    </source>
</reference>
<evidence type="ECO:0000313" key="2">
    <source>
        <dbReference type="Proteomes" id="UP001303046"/>
    </source>
</evidence>
<organism evidence="1 2">
    <name type="scientific">Necator americanus</name>
    <name type="common">Human hookworm</name>
    <dbReference type="NCBI Taxonomy" id="51031"/>
    <lineage>
        <taxon>Eukaryota</taxon>
        <taxon>Metazoa</taxon>
        <taxon>Ecdysozoa</taxon>
        <taxon>Nematoda</taxon>
        <taxon>Chromadorea</taxon>
        <taxon>Rhabditida</taxon>
        <taxon>Rhabditina</taxon>
        <taxon>Rhabditomorpha</taxon>
        <taxon>Strongyloidea</taxon>
        <taxon>Ancylostomatidae</taxon>
        <taxon>Bunostominae</taxon>
        <taxon>Necator</taxon>
    </lineage>
</organism>
<accession>A0ABR1ENV2</accession>
<gene>
    <name evidence="1" type="primary">Necator_chrX.g24748</name>
    <name evidence="1" type="ORF">RB195_024583</name>
</gene>
<sequence length="118" mass="12798">MGDYGEEGDSVHFFLIAVKNGPEDTASFVLAHHFVQENVTWLDVPLDDFPKLIAVEYLEIAAIRGMALRKEDRIGRWYFGGLASAGAACCTHPLDLLKAVLLDGPCDLPAGVLDCHVG</sequence>
<protein>
    <submittedName>
        <fullName evidence="1">Uncharacterized protein</fullName>
    </submittedName>
</protein>
<comment type="caution">
    <text evidence="1">The sequence shown here is derived from an EMBL/GenBank/DDBJ whole genome shotgun (WGS) entry which is preliminary data.</text>
</comment>
<dbReference type="EMBL" id="JAVFWL010000006">
    <property type="protein sequence ID" value="KAK6764314.1"/>
    <property type="molecule type" value="Genomic_DNA"/>
</dbReference>
<dbReference type="Proteomes" id="UP001303046">
    <property type="component" value="Unassembled WGS sequence"/>
</dbReference>
<proteinExistence type="predicted"/>
<keyword evidence="2" id="KW-1185">Reference proteome</keyword>
<evidence type="ECO:0000313" key="1">
    <source>
        <dbReference type="EMBL" id="KAK6764314.1"/>
    </source>
</evidence>
<name>A0ABR1ENV2_NECAM</name>